<keyword evidence="3" id="KW-1185">Reference proteome</keyword>
<keyword evidence="1" id="KW-0812">Transmembrane</keyword>
<proteinExistence type="predicted"/>
<evidence type="ECO:0008006" key="4">
    <source>
        <dbReference type="Google" id="ProtNLM"/>
    </source>
</evidence>
<evidence type="ECO:0000313" key="2">
    <source>
        <dbReference type="EMBL" id="MDT0615075.1"/>
    </source>
</evidence>
<dbReference type="Proteomes" id="UP001180724">
    <property type="component" value="Unassembled WGS sequence"/>
</dbReference>
<dbReference type="EMBL" id="JAVRFH010000052">
    <property type="protein sequence ID" value="MDT0615075.1"/>
    <property type="molecule type" value="Genomic_DNA"/>
</dbReference>
<gene>
    <name evidence="2" type="ORF">RM812_33470</name>
</gene>
<name>A0ABU3AYZ2_9ACTN</name>
<feature type="transmembrane region" description="Helical" evidence="1">
    <location>
        <begin position="43"/>
        <end position="61"/>
    </location>
</feature>
<protein>
    <recommendedName>
        <fullName evidence="4">DUF378 domain-containing protein</fullName>
    </recommendedName>
</protein>
<keyword evidence="1" id="KW-0472">Membrane</keyword>
<evidence type="ECO:0000313" key="3">
    <source>
        <dbReference type="Proteomes" id="UP001180724"/>
    </source>
</evidence>
<accession>A0ABU3AYZ2</accession>
<reference evidence="2" key="1">
    <citation type="submission" date="2024-05" db="EMBL/GenBank/DDBJ databases">
        <title>30 novel species of actinomycetes from the DSMZ collection.</title>
        <authorList>
            <person name="Nouioui I."/>
        </authorList>
    </citation>
    <scope>NUCLEOTIDE SEQUENCE</scope>
    <source>
        <strain evidence="2">DSM 40712</strain>
    </source>
</reference>
<comment type="caution">
    <text evidence="2">The sequence shown here is derived from an EMBL/GenBank/DDBJ whole genome shotgun (WGS) entry which is preliminary data.</text>
</comment>
<organism evidence="2 3">
    <name type="scientific">Streptomyces lancefieldiae</name>
    <dbReference type="NCBI Taxonomy" id="3075520"/>
    <lineage>
        <taxon>Bacteria</taxon>
        <taxon>Bacillati</taxon>
        <taxon>Actinomycetota</taxon>
        <taxon>Actinomycetes</taxon>
        <taxon>Kitasatosporales</taxon>
        <taxon>Streptomycetaceae</taxon>
        <taxon>Streptomyces</taxon>
    </lineage>
</organism>
<dbReference type="RefSeq" id="WP_311581316.1">
    <property type="nucleotide sequence ID" value="NZ_JAVRFH010000052.1"/>
</dbReference>
<keyword evidence="1" id="KW-1133">Transmembrane helix</keyword>
<evidence type="ECO:0000256" key="1">
    <source>
        <dbReference type="SAM" id="Phobius"/>
    </source>
</evidence>
<sequence length="66" mass="6954">MKGLLEFLGVLAVIQGVMGLVHEFTDWNLGLVQRLGFLDGYEVYGSVALLVLGGALFAAAGSRRSG</sequence>